<evidence type="ECO:0000256" key="13">
    <source>
        <dbReference type="SAM" id="SignalP"/>
    </source>
</evidence>
<keyword evidence="9" id="KW-1071">Ligand-gated ion channel</keyword>
<dbReference type="GO" id="GO:0016020">
    <property type="term" value="C:membrane"/>
    <property type="evidence" value="ECO:0007669"/>
    <property type="project" value="UniProtKB-SubCell"/>
</dbReference>
<comment type="caution">
    <text evidence="15">The sequence shown here is derived from an EMBL/GenBank/DDBJ whole genome shotgun (WGS) entry which is preliminary data.</text>
</comment>
<organism evidence="15 16">
    <name type="scientific">Chrysophaeum taylorii</name>
    <dbReference type="NCBI Taxonomy" id="2483200"/>
    <lineage>
        <taxon>Eukaryota</taxon>
        <taxon>Sar</taxon>
        <taxon>Stramenopiles</taxon>
        <taxon>Ochrophyta</taxon>
        <taxon>Pelagophyceae</taxon>
        <taxon>Pelagomonadales</taxon>
        <taxon>Pelagomonadaceae</taxon>
        <taxon>Chrysophaeum</taxon>
    </lineage>
</organism>
<feature type="compositionally biased region" description="Low complexity" evidence="11">
    <location>
        <begin position="661"/>
        <end position="676"/>
    </location>
</feature>
<feature type="signal peptide" evidence="13">
    <location>
        <begin position="1"/>
        <end position="16"/>
    </location>
</feature>
<feature type="transmembrane region" description="Helical" evidence="12">
    <location>
        <begin position="193"/>
        <end position="212"/>
    </location>
</feature>
<keyword evidence="13" id="KW-0732">Signal</keyword>
<evidence type="ECO:0000256" key="9">
    <source>
        <dbReference type="ARBA" id="ARBA00023286"/>
    </source>
</evidence>
<accession>A0AAD7UNW3</accession>
<feature type="chain" id="PRO_5041992315" description="Ionotropic glutamate receptor C-terminal domain-containing protein" evidence="13">
    <location>
        <begin position="17"/>
        <end position="714"/>
    </location>
</feature>
<keyword evidence="3 12" id="KW-0812">Transmembrane</keyword>
<evidence type="ECO:0000256" key="3">
    <source>
        <dbReference type="ARBA" id="ARBA00022692"/>
    </source>
</evidence>
<dbReference type="GO" id="GO:0015276">
    <property type="term" value="F:ligand-gated monoatomic ion channel activity"/>
    <property type="evidence" value="ECO:0007669"/>
    <property type="project" value="InterPro"/>
</dbReference>
<evidence type="ECO:0000256" key="7">
    <source>
        <dbReference type="ARBA" id="ARBA00023170"/>
    </source>
</evidence>
<keyword evidence="7" id="KW-0675">Receptor</keyword>
<dbReference type="InterPro" id="IPR015683">
    <property type="entry name" value="Ionotropic_Glu_rcpt"/>
</dbReference>
<evidence type="ECO:0000256" key="8">
    <source>
        <dbReference type="ARBA" id="ARBA00023180"/>
    </source>
</evidence>
<feature type="transmembrane region" description="Helical" evidence="12">
    <location>
        <begin position="287"/>
        <end position="309"/>
    </location>
</feature>
<reference evidence="15" key="1">
    <citation type="submission" date="2023-01" db="EMBL/GenBank/DDBJ databases">
        <title>Metagenome sequencing of chrysophaentin producing Chrysophaeum taylorii.</title>
        <authorList>
            <person name="Davison J."/>
            <person name="Bewley C."/>
        </authorList>
    </citation>
    <scope>NUCLEOTIDE SEQUENCE</scope>
    <source>
        <strain evidence="15">NIES-1699</strain>
    </source>
</reference>
<keyword evidence="5" id="KW-0406">Ion transport</keyword>
<evidence type="ECO:0000256" key="5">
    <source>
        <dbReference type="ARBA" id="ARBA00023065"/>
    </source>
</evidence>
<keyword evidence="16" id="KW-1185">Reference proteome</keyword>
<feature type="compositionally biased region" description="Basic and acidic residues" evidence="11">
    <location>
        <begin position="682"/>
        <end position="691"/>
    </location>
</feature>
<protein>
    <recommendedName>
        <fullName evidence="14">Ionotropic glutamate receptor C-terminal domain-containing protein</fullName>
    </recommendedName>
</protein>
<keyword evidence="8" id="KW-0325">Glycoprotein</keyword>
<dbReference type="Gene3D" id="1.10.287.70">
    <property type="match status" value="1"/>
</dbReference>
<name>A0AAD7UNW3_9STRA</name>
<evidence type="ECO:0000256" key="1">
    <source>
        <dbReference type="ARBA" id="ARBA00004141"/>
    </source>
</evidence>
<keyword evidence="2" id="KW-0813">Transport</keyword>
<dbReference type="Proteomes" id="UP001230188">
    <property type="component" value="Unassembled WGS sequence"/>
</dbReference>
<keyword evidence="4 12" id="KW-1133">Transmembrane helix</keyword>
<keyword evidence="6 12" id="KW-0472">Membrane</keyword>
<dbReference type="InterPro" id="IPR001320">
    <property type="entry name" value="Iontro_rcpt_C"/>
</dbReference>
<evidence type="ECO:0000313" key="15">
    <source>
        <dbReference type="EMBL" id="KAJ8611884.1"/>
    </source>
</evidence>
<dbReference type="SUPFAM" id="SSF53850">
    <property type="entry name" value="Periplasmic binding protein-like II"/>
    <property type="match status" value="1"/>
</dbReference>
<evidence type="ECO:0000313" key="16">
    <source>
        <dbReference type="Proteomes" id="UP001230188"/>
    </source>
</evidence>
<dbReference type="Gene3D" id="3.40.190.10">
    <property type="entry name" value="Periplasmic binding protein-like II"/>
    <property type="match status" value="1"/>
</dbReference>
<proteinExistence type="predicted"/>
<evidence type="ECO:0000259" key="14">
    <source>
        <dbReference type="Pfam" id="PF00060"/>
    </source>
</evidence>
<gene>
    <name evidence="15" type="ORF">CTAYLR_005811</name>
</gene>
<evidence type="ECO:0000256" key="4">
    <source>
        <dbReference type="ARBA" id="ARBA00022989"/>
    </source>
</evidence>
<dbReference type="Pfam" id="PF00060">
    <property type="entry name" value="Lig_chan"/>
    <property type="match status" value="1"/>
</dbReference>
<evidence type="ECO:0000256" key="12">
    <source>
        <dbReference type="SAM" id="Phobius"/>
    </source>
</evidence>
<feature type="region of interest" description="Disordered" evidence="11">
    <location>
        <begin position="661"/>
        <end position="700"/>
    </location>
</feature>
<sequence>MITLLVVVVVVGTARGVVTSLGGRHLRVTVVHDGSSMMETSEFVNMIDPRNTSVLLPPSQWTGFIIDLIIVIADLANFTFTLLPPSGVASNCVCNETPDRCSCEEDDDECAPGATSKAALVTARDYNCGAEDVLSLNRSDIYFSMYYQTKERVARGTLFTTPFLSGSSLAVMRRTPRDNWMEQAVSIFRPFKWPLWVYVCGAATFVAIVIWLTEHAHPPDFREVVAEDGDVDFQVHQSVWKASGATGGYATGDSFRRDLPQAFFSSWYTVLAGQPLNPSTVKGDTLNLAWCLFGVIFVSSYTANLAAILSKPGYSLHSASLEDLDRNRKTVCTRSGTAYSKYVNATFPNLDVRETLHSVADLEREACDALVDTLPHLQAVVNNKDYCGDSIYVHPDSALAYGPRDMAAGVRASDGADIAEALSFWISELGECATSYDRFSTCYLRSNINRIWREHAETNACASDDDDATVPELKAPAFALPFTLVAAAGLACLVRHVCCCCSPAPRDRFNQLARTPDLYDLLASAYPEFWTPEDDVDFDRLREAVTRDTHTRDDLLPSMLRHYLKTDVETWQRVRTLDAHRLALQTAQDADAFDTRISALKRAERQTMIDSCVRQLAALLDRAVREQRRSRFVRVVERRRRSVGRVLSSTSCFRHASFLPSSTSTTTTTWRSRSSSPALPARDQEQQRSRSWEQQPTQPGVVLRVLRESASSEV</sequence>
<evidence type="ECO:0000256" key="2">
    <source>
        <dbReference type="ARBA" id="ARBA00022448"/>
    </source>
</evidence>
<dbReference type="AlphaFoldDB" id="A0AAD7UNW3"/>
<dbReference type="EMBL" id="JAQMWT010000060">
    <property type="protein sequence ID" value="KAJ8611884.1"/>
    <property type="molecule type" value="Genomic_DNA"/>
</dbReference>
<dbReference type="PANTHER" id="PTHR18966">
    <property type="entry name" value="IONOTROPIC GLUTAMATE RECEPTOR"/>
    <property type="match status" value="1"/>
</dbReference>
<evidence type="ECO:0000256" key="6">
    <source>
        <dbReference type="ARBA" id="ARBA00023136"/>
    </source>
</evidence>
<evidence type="ECO:0000256" key="11">
    <source>
        <dbReference type="SAM" id="MobiDB-lite"/>
    </source>
</evidence>
<evidence type="ECO:0000256" key="10">
    <source>
        <dbReference type="ARBA" id="ARBA00023303"/>
    </source>
</evidence>
<keyword evidence="10" id="KW-0407">Ion channel</keyword>
<feature type="domain" description="Ionotropic glutamate receptor C-terminal" evidence="14">
    <location>
        <begin position="193"/>
        <end position="484"/>
    </location>
</feature>
<comment type="subcellular location">
    <subcellularLocation>
        <location evidence="1">Membrane</location>
        <topology evidence="1">Multi-pass membrane protein</topology>
    </subcellularLocation>
</comment>